<keyword evidence="5" id="KW-1185">Reference proteome</keyword>
<protein>
    <submittedName>
        <fullName evidence="4">GyrI-like domain-containing protein</fullName>
    </submittedName>
</protein>
<dbReference type="SMART" id="SM00422">
    <property type="entry name" value="HTH_MERR"/>
    <property type="match status" value="1"/>
</dbReference>
<evidence type="ECO:0000313" key="5">
    <source>
        <dbReference type="Proteomes" id="UP000623269"/>
    </source>
</evidence>
<dbReference type="SMART" id="SM00871">
    <property type="entry name" value="AraC_E_bind"/>
    <property type="match status" value="1"/>
</dbReference>
<dbReference type="InterPro" id="IPR010499">
    <property type="entry name" value="AraC_E-bd"/>
</dbReference>
<gene>
    <name evidence="4" type="ORF">I5677_16535</name>
</gene>
<dbReference type="InterPro" id="IPR000551">
    <property type="entry name" value="MerR-type_HTH_dom"/>
</dbReference>
<accession>A0A8J7H4R0</accession>
<dbReference type="GO" id="GO:0003700">
    <property type="term" value="F:DNA-binding transcription factor activity"/>
    <property type="evidence" value="ECO:0007669"/>
    <property type="project" value="InterPro"/>
</dbReference>
<evidence type="ECO:0000259" key="3">
    <source>
        <dbReference type="PROSITE" id="PS50937"/>
    </source>
</evidence>
<keyword evidence="1" id="KW-0238">DNA-binding</keyword>
<dbReference type="RefSeq" id="WP_197662763.1">
    <property type="nucleotide sequence ID" value="NZ_JAEAGR010000024.1"/>
</dbReference>
<dbReference type="InterPro" id="IPR047057">
    <property type="entry name" value="MerR_fam"/>
</dbReference>
<evidence type="ECO:0000256" key="1">
    <source>
        <dbReference type="ARBA" id="ARBA00023125"/>
    </source>
</evidence>
<dbReference type="PANTHER" id="PTHR30204">
    <property type="entry name" value="REDOX-CYCLING DRUG-SENSING TRANSCRIPTIONAL ACTIVATOR SOXR"/>
    <property type="match status" value="1"/>
</dbReference>
<feature type="coiled-coil region" evidence="2">
    <location>
        <begin position="79"/>
        <end position="106"/>
    </location>
</feature>
<keyword evidence="2" id="KW-0175">Coiled coil</keyword>
<dbReference type="PROSITE" id="PS50937">
    <property type="entry name" value="HTH_MERR_2"/>
    <property type="match status" value="1"/>
</dbReference>
<feature type="domain" description="HTH merR-type" evidence="3">
    <location>
        <begin position="1"/>
        <end position="71"/>
    </location>
</feature>
<dbReference type="Pfam" id="PF13411">
    <property type="entry name" value="MerR_1"/>
    <property type="match status" value="1"/>
</dbReference>
<dbReference type="InterPro" id="IPR009061">
    <property type="entry name" value="DNA-bd_dom_put_sf"/>
</dbReference>
<proteinExistence type="predicted"/>
<dbReference type="SUPFAM" id="SSF46955">
    <property type="entry name" value="Putative DNA-binding domain"/>
    <property type="match status" value="1"/>
</dbReference>
<dbReference type="PANTHER" id="PTHR30204:SF97">
    <property type="entry name" value="MERR FAMILY REGULATORY PROTEIN"/>
    <property type="match status" value="1"/>
</dbReference>
<dbReference type="Proteomes" id="UP000623269">
    <property type="component" value="Unassembled WGS sequence"/>
</dbReference>
<dbReference type="SUPFAM" id="SSF55136">
    <property type="entry name" value="Probable bacterial effector-binding domain"/>
    <property type="match status" value="1"/>
</dbReference>
<sequence>MYRIGEFARLSGLTVDTLYHYEKIRILVPSYVDKYSGYRYYEAKQLVTVNKIMALKDADFSLDEIAGLLNNDIPLFILIEMLEDKSLSLEEKLNKEANRLERLRTNIFLIKNGGIPIMNEITMKRVEPILMASVRKSFHSSRFDDELEAMWKDVNDYIDEKGGKRTIPCMMLYHIGWGEMDGTSKLDVEVAEPITKAFESNEKIAVYELPAVEKMACIVHKGPFSTIGKTFDALFSWIKENGYSKIGPIREIYHKGEWETNDTNEYITELQIPIE</sequence>
<evidence type="ECO:0000313" key="4">
    <source>
        <dbReference type="EMBL" id="MBH1942510.1"/>
    </source>
</evidence>
<dbReference type="EMBL" id="JAEAGR010000024">
    <property type="protein sequence ID" value="MBH1942510.1"/>
    <property type="molecule type" value="Genomic_DNA"/>
</dbReference>
<dbReference type="Gene3D" id="3.20.80.10">
    <property type="entry name" value="Regulatory factor, effector binding domain"/>
    <property type="match status" value="1"/>
</dbReference>
<dbReference type="Pfam" id="PF06445">
    <property type="entry name" value="GyrI-like"/>
    <property type="match status" value="1"/>
</dbReference>
<comment type="caution">
    <text evidence="4">The sequence shown here is derived from an EMBL/GenBank/DDBJ whole genome shotgun (WGS) entry which is preliminary data.</text>
</comment>
<dbReference type="AlphaFoldDB" id="A0A8J7H4R0"/>
<dbReference type="GO" id="GO:0003677">
    <property type="term" value="F:DNA binding"/>
    <property type="evidence" value="ECO:0007669"/>
    <property type="project" value="UniProtKB-KW"/>
</dbReference>
<name>A0A8J7H4R0_9FIRM</name>
<reference evidence="4" key="1">
    <citation type="submission" date="2020-12" db="EMBL/GenBank/DDBJ databases">
        <title>M. sibirica DSM 26468T genome.</title>
        <authorList>
            <person name="Thieme N."/>
            <person name="Rettenmaier R."/>
            <person name="Zverlov V."/>
            <person name="Liebl W."/>
        </authorList>
    </citation>
    <scope>NUCLEOTIDE SEQUENCE</scope>
    <source>
        <strain evidence="4">DSM 26468</strain>
    </source>
</reference>
<evidence type="ECO:0000256" key="2">
    <source>
        <dbReference type="SAM" id="Coils"/>
    </source>
</evidence>
<dbReference type="InterPro" id="IPR011256">
    <property type="entry name" value="Reg_factor_effector_dom_sf"/>
</dbReference>
<organism evidence="4 5">
    <name type="scientific">Mobilitalea sibirica</name>
    <dbReference type="NCBI Taxonomy" id="1462919"/>
    <lineage>
        <taxon>Bacteria</taxon>
        <taxon>Bacillati</taxon>
        <taxon>Bacillota</taxon>
        <taxon>Clostridia</taxon>
        <taxon>Lachnospirales</taxon>
        <taxon>Lachnospiraceae</taxon>
        <taxon>Mobilitalea</taxon>
    </lineage>
</organism>
<dbReference type="Gene3D" id="1.10.1660.10">
    <property type="match status" value="1"/>
</dbReference>
<dbReference type="InterPro" id="IPR029442">
    <property type="entry name" value="GyrI-like"/>
</dbReference>